<dbReference type="EMBL" id="JAACJJ010000028">
    <property type="protein sequence ID" value="KAF5320898.1"/>
    <property type="molecule type" value="Genomic_DNA"/>
</dbReference>
<accession>A0A8H5BD87</accession>
<organism evidence="1 2">
    <name type="scientific">Psilocybe cf. subviscida</name>
    <dbReference type="NCBI Taxonomy" id="2480587"/>
    <lineage>
        <taxon>Eukaryota</taxon>
        <taxon>Fungi</taxon>
        <taxon>Dikarya</taxon>
        <taxon>Basidiomycota</taxon>
        <taxon>Agaricomycotina</taxon>
        <taxon>Agaricomycetes</taxon>
        <taxon>Agaricomycetidae</taxon>
        <taxon>Agaricales</taxon>
        <taxon>Agaricineae</taxon>
        <taxon>Strophariaceae</taxon>
        <taxon>Psilocybe</taxon>
    </lineage>
</organism>
<name>A0A8H5BD87_9AGAR</name>
<dbReference type="OrthoDB" id="3063824at2759"/>
<evidence type="ECO:0000313" key="1">
    <source>
        <dbReference type="EMBL" id="KAF5320898.1"/>
    </source>
</evidence>
<gene>
    <name evidence="1" type="ORF">D9619_002278</name>
</gene>
<reference evidence="1 2" key="1">
    <citation type="journal article" date="2020" name="ISME J.">
        <title>Uncovering the hidden diversity of litter-decomposition mechanisms in mushroom-forming fungi.</title>
        <authorList>
            <person name="Floudas D."/>
            <person name="Bentzer J."/>
            <person name="Ahren D."/>
            <person name="Johansson T."/>
            <person name="Persson P."/>
            <person name="Tunlid A."/>
        </authorList>
    </citation>
    <scope>NUCLEOTIDE SEQUENCE [LARGE SCALE GENOMIC DNA]</scope>
    <source>
        <strain evidence="1 2">CBS 101986</strain>
    </source>
</reference>
<sequence>MEKDGKHYQTAKASTTESSSGKIMLTLCTPSDDLSGYRHAVVPFPPSYEAACLEALKTFAVYIPADTEAVSLRQAVQRRNGQYVWCIIREDAWDTILEKKGEEIGVFLSDASPEKMGYEYTKPQVAQPPDRLVEFHFSDGSELSPQILKVVRSSEDCEKYATEVITLQGRNGVELQFQKRMVG</sequence>
<dbReference type="AlphaFoldDB" id="A0A8H5BD87"/>
<proteinExistence type="predicted"/>
<comment type="caution">
    <text evidence="1">The sequence shown here is derived from an EMBL/GenBank/DDBJ whole genome shotgun (WGS) entry which is preliminary data.</text>
</comment>
<keyword evidence="2" id="KW-1185">Reference proteome</keyword>
<protein>
    <submittedName>
        <fullName evidence="1">Uncharacterized protein</fullName>
    </submittedName>
</protein>
<dbReference type="Proteomes" id="UP000567179">
    <property type="component" value="Unassembled WGS sequence"/>
</dbReference>
<evidence type="ECO:0000313" key="2">
    <source>
        <dbReference type="Proteomes" id="UP000567179"/>
    </source>
</evidence>